<dbReference type="RefSeq" id="WP_211310520.1">
    <property type="nucleotide sequence ID" value="NZ_QTUC01000001.1"/>
</dbReference>
<dbReference type="AlphaFoldDB" id="A0A3D9VAL5"/>
<protein>
    <submittedName>
        <fullName evidence="2">Pimeloyl-ACP methyl ester carboxylesterase</fullName>
    </submittedName>
</protein>
<feature type="domain" description="AB hydrolase-1" evidence="1">
    <location>
        <begin position="26"/>
        <end position="247"/>
    </location>
</feature>
<reference evidence="2 3" key="1">
    <citation type="submission" date="2018-08" db="EMBL/GenBank/DDBJ databases">
        <title>Sequencing the genomes of 1000 actinobacteria strains.</title>
        <authorList>
            <person name="Klenk H.-P."/>
        </authorList>
    </citation>
    <scope>NUCLEOTIDE SEQUENCE [LARGE SCALE GENOMIC DNA]</scope>
    <source>
        <strain evidence="2 3">DSM 22891</strain>
    </source>
</reference>
<keyword evidence="3" id="KW-1185">Reference proteome</keyword>
<gene>
    <name evidence="2" type="ORF">DFJ64_1453</name>
</gene>
<organism evidence="2 3">
    <name type="scientific">Thermasporomyces composti</name>
    <dbReference type="NCBI Taxonomy" id="696763"/>
    <lineage>
        <taxon>Bacteria</taxon>
        <taxon>Bacillati</taxon>
        <taxon>Actinomycetota</taxon>
        <taxon>Actinomycetes</taxon>
        <taxon>Propionibacteriales</taxon>
        <taxon>Nocardioidaceae</taxon>
        <taxon>Thermasporomyces</taxon>
    </lineage>
</organism>
<proteinExistence type="predicted"/>
<dbReference type="PANTHER" id="PTHR43433:SF5">
    <property type="entry name" value="AB HYDROLASE-1 DOMAIN-CONTAINING PROTEIN"/>
    <property type="match status" value="1"/>
</dbReference>
<dbReference type="SUPFAM" id="SSF53474">
    <property type="entry name" value="alpha/beta-Hydrolases"/>
    <property type="match status" value="1"/>
</dbReference>
<evidence type="ECO:0000313" key="3">
    <source>
        <dbReference type="Proteomes" id="UP000256485"/>
    </source>
</evidence>
<dbReference type="Pfam" id="PF00561">
    <property type="entry name" value="Abhydrolase_1"/>
    <property type="match status" value="1"/>
</dbReference>
<evidence type="ECO:0000313" key="2">
    <source>
        <dbReference type="EMBL" id="REF36055.1"/>
    </source>
</evidence>
<evidence type="ECO:0000259" key="1">
    <source>
        <dbReference type="Pfam" id="PF00561"/>
    </source>
</evidence>
<comment type="caution">
    <text evidence="2">The sequence shown here is derived from an EMBL/GenBank/DDBJ whole genome shotgun (WGS) entry which is preliminary data.</text>
</comment>
<dbReference type="InterPro" id="IPR000073">
    <property type="entry name" value="AB_hydrolase_1"/>
</dbReference>
<accession>A0A3D9VAL5</accession>
<dbReference type="PANTHER" id="PTHR43433">
    <property type="entry name" value="HYDROLASE, ALPHA/BETA FOLD FAMILY PROTEIN"/>
    <property type="match status" value="1"/>
</dbReference>
<dbReference type="Gene3D" id="3.40.50.1820">
    <property type="entry name" value="alpha/beta hydrolase"/>
    <property type="match status" value="1"/>
</dbReference>
<dbReference type="GO" id="GO:0003824">
    <property type="term" value="F:catalytic activity"/>
    <property type="evidence" value="ECO:0007669"/>
    <property type="project" value="UniProtKB-ARBA"/>
</dbReference>
<dbReference type="EMBL" id="QTUC01000001">
    <property type="protein sequence ID" value="REF36055.1"/>
    <property type="molecule type" value="Genomic_DNA"/>
</dbReference>
<dbReference type="InterPro" id="IPR029058">
    <property type="entry name" value="AB_hydrolase_fold"/>
</dbReference>
<sequence>MTPPHRRTTLSGLEVWVTGSGAPVTVFAHGLVGSVAETRPFGGGVRGTRVFFHFRGYGDSPPPPPHWSYDDLAVDLAEVADATGASRAVGVSLGAGAILRVVAELPTRFERLVLVLPAALDRPQPALVRRRLVAAADAAEAGDLAGLTDAVLAMQPSTVRTRPEVVAWAERRARQLLGASMARALSVAQAFRAFAGQSPLADRRVLAACSAPTLVLAHESDDAHPVGVAEEVAAALPEGELDVYAGGGLLWDHRAAVRERIGAFLNSPDP</sequence>
<dbReference type="Proteomes" id="UP000256485">
    <property type="component" value="Unassembled WGS sequence"/>
</dbReference>
<name>A0A3D9VAL5_THECX</name>
<dbReference type="InterPro" id="IPR050471">
    <property type="entry name" value="AB_hydrolase"/>
</dbReference>